<dbReference type="AlphaFoldDB" id="A0A094PYD1"/>
<comment type="caution">
    <text evidence="1">The sequence shown here is derived from an EMBL/GenBank/DDBJ whole genome shotgun (WGS) entry which is preliminary data.</text>
</comment>
<dbReference type="EMBL" id="JNSL01000093">
    <property type="protein sequence ID" value="KGA16122.1"/>
    <property type="molecule type" value="Genomic_DNA"/>
</dbReference>
<proteinExistence type="predicted"/>
<sequence length="76" mass="8713">MWETPTSEGENTMSVQMNETESVVGFPALESNYAVLINNAIGEHRNSDVNYIVRSYNMEKNNITRKSVIERLRDAF</sequence>
<gene>
    <name evidence="1" type="ORF">GM51_13245</name>
</gene>
<evidence type="ECO:0000313" key="1">
    <source>
        <dbReference type="EMBL" id="KGA16122.1"/>
    </source>
</evidence>
<organism evidence="1">
    <name type="scientific">freshwater metagenome</name>
    <dbReference type="NCBI Taxonomy" id="449393"/>
    <lineage>
        <taxon>unclassified sequences</taxon>
        <taxon>metagenomes</taxon>
        <taxon>ecological metagenomes</taxon>
    </lineage>
</organism>
<name>A0A094PYD1_9ZZZZ</name>
<protein>
    <submittedName>
        <fullName evidence="1">Uncharacterized protein</fullName>
    </submittedName>
</protein>
<reference evidence="1" key="1">
    <citation type="submission" date="2014-06" db="EMBL/GenBank/DDBJ databases">
        <title>Key roles for freshwater Actinobacteria revealed by deep metagenomic sequencing.</title>
        <authorList>
            <person name="Ghai R."/>
            <person name="Mizuno C.M."/>
            <person name="Picazo A."/>
            <person name="Camacho A."/>
            <person name="Rodriguez-Valera F."/>
        </authorList>
    </citation>
    <scope>NUCLEOTIDE SEQUENCE</scope>
</reference>
<accession>A0A094PYD1</accession>